<reference evidence="2" key="1">
    <citation type="submission" date="2020-11" db="EMBL/GenBank/DDBJ databases">
        <authorList>
            <person name="Tran Van P."/>
        </authorList>
    </citation>
    <scope>NUCLEOTIDE SEQUENCE</scope>
</reference>
<evidence type="ECO:0000313" key="3">
    <source>
        <dbReference type="Proteomes" id="UP000759131"/>
    </source>
</evidence>
<feature type="transmembrane region" description="Helical" evidence="1">
    <location>
        <begin position="146"/>
        <end position="172"/>
    </location>
</feature>
<feature type="transmembrane region" description="Helical" evidence="1">
    <location>
        <begin position="83"/>
        <end position="101"/>
    </location>
</feature>
<dbReference type="EMBL" id="OC863360">
    <property type="protein sequence ID" value="CAD7630945.1"/>
    <property type="molecule type" value="Genomic_DNA"/>
</dbReference>
<proteinExistence type="predicted"/>
<keyword evidence="3" id="KW-1185">Reference proteome</keyword>
<keyword evidence="1" id="KW-0812">Transmembrane</keyword>
<feature type="transmembrane region" description="Helical" evidence="1">
    <location>
        <begin position="57"/>
        <end position="76"/>
    </location>
</feature>
<feature type="transmembrane region" description="Helical" evidence="1">
    <location>
        <begin position="12"/>
        <end position="37"/>
    </location>
</feature>
<organism evidence="2">
    <name type="scientific">Medioppia subpectinata</name>
    <dbReference type="NCBI Taxonomy" id="1979941"/>
    <lineage>
        <taxon>Eukaryota</taxon>
        <taxon>Metazoa</taxon>
        <taxon>Ecdysozoa</taxon>
        <taxon>Arthropoda</taxon>
        <taxon>Chelicerata</taxon>
        <taxon>Arachnida</taxon>
        <taxon>Acari</taxon>
        <taxon>Acariformes</taxon>
        <taxon>Sarcoptiformes</taxon>
        <taxon>Oribatida</taxon>
        <taxon>Brachypylina</taxon>
        <taxon>Oppioidea</taxon>
        <taxon>Oppiidae</taxon>
        <taxon>Medioppia</taxon>
    </lineage>
</organism>
<protein>
    <submittedName>
        <fullName evidence="2">Uncharacterized protein</fullName>
    </submittedName>
</protein>
<dbReference type="EMBL" id="CAJPIZ010008785">
    <property type="protein sequence ID" value="CAG2111375.1"/>
    <property type="molecule type" value="Genomic_DNA"/>
</dbReference>
<keyword evidence="1" id="KW-1133">Transmembrane helix</keyword>
<evidence type="ECO:0000313" key="2">
    <source>
        <dbReference type="EMBL" id="CAD7630945.1"/>
    </source>
</evidence>
<dbReference type="AlphaFoldDB" id="A0A7R9KZ57"/>
<feature type="transmembrane region" description="Helical" evidence="1">
    <location>
        <begin position="219"/>
        <end position="237"/>
    </location>
</feature>
<feature type="transmembrane region" description="Helical" evidence="1">
    <location>
        <begin position="107"/>
        <end position="125"/>
    </location>
</feature>
<name>A0A7R9KZ57_9ACAR</name>
<feature type="transmembrane region" description="Helical" evidence="1">
    <location>
        <begin position="243"/>
        <end position="262"/>
    </location>
</feature>
<keyword evidence="1" id="KW-0472">Membrane</keyword>
<accession>A0A7R9KZ57</accession>
<gene>
    <name evidence="2" type="ORF">OSB1V03_LOCUS11356</name>
</gene>
<dbReference type="Proteomes" id="UP000759131">
    <property type="component" value="Unassembled WGS sequence"/>
</dbReference>
<sequence>MAFSNQKLLTILKIVMSIHMTLANIYCIYIIVVWGMALGGDETGPDENTIDKQKVTIGLVITVIGLLVGIIGLVGVIKESKCIVIMLLVVTIAAIIANFAMVMFVSAVWGIVVAVVTAVYLYLIIQKEKETDFTDRPTSPCNQKTLTTLKIAMSVHIVLANIFCIYKIVALGMELGGNDTDPNGYTIDKQKVIIGLVLAVLGLLVGIIGLVGVIKENKWIVIVLLVVTIVAIIGNFVTMMFVMAIWNIVVAAVTAVYLYMIIQKNKAVGATRA</sequence>
<feature type="transmembrane region" description="Helical" evidence="1">
    <location>
        <begin position="192"/>
        <end position="212"/>
    </location>
</feature>
<evidence type="ECO:0000256" key="1">
    <source>
        <dbReference type="SAM" id="Phobius"/>
    </source>
</evidence>